<feature type="domain" description="Thiamine phosphate synthase/TenI" evidence="3">
    <location>
        <begin position="28"/>
        <end position="177"/>
    </location>
</feature>
<dbReference type="Proteomes" id="UP000509414">
    <property type="component" value="Chromosome"/>
</dbReference>
<evidence type="ECO:0000313" key="4">
    <source>
        <dbReference type="EMBL" id="QLI05260.1"/>
    </source>
</evidence>
<dbReference type="InterPro" id="IPR022998">
    <property type="entry name" value="ThiamineP_synth_TenI"/>
</dbReference>
<gene>
    <name evidence="4" type="ORF">CINF_0739</name>
</gene>
<evidence type="ECO:0000259" key="3">
    <source>
        <dbReference type="Pfam" id="PF02581"/>
    </source>
</evidence>
<keyword evidence="2" id="KW-0784">Thiamine biosynthesis</keyword>
<dbReference type="GO" id="GO:0005737">
    <property type="term" value="C:cytoplasm"/>
    <property type="evidence" value="ECO:0007669"/>
    <property type="project" value="TreeGrafter"/>
</dbReference>
<evidence type="ECO:0000313" key="5">
    <source>
        <dbReference type="Proteomes" id="UP000509414"/>
    </source>
</evidence>
<dbReference type="EMBL" id="CP049075">
    <property type="protein sequence ID" value="QLI05260.1"/>
    <property type="molecule type" value="Genomic_DNA"/>
</dbReference>
<proteinExistence type="predicted"/>
<reference evidence="4 5" key="1">
    <citation type="submission" date="2020-02" db="EMBL/GenBank/DDBJ databases">
        <title>Complete genome sequence of the novel Campylobacter species Candidatus Campylobacter infans.</title>
        <authorList>
            <person name="Duim B."/>
            <person name="Zomer A."/>
            <person name="van der Graaf L."/>
            <person name="Wagenaar J."/>
        </authorList>
    </citation>
    <scope>NUCLEOTIDE SEQUENCE [LARGE SCALE GENOMIC DNA]</scope>
    <source>
        <strain evidence="4 5">19S00001</strain>
    </source>
</reference>
<dbReference type="GO" id="GO:0004789">
    <property type="term" value="F:thiamine-phosphate diphosphorylase activity"/>
    <property type="evidence" value="ECO:0007669"/>
    <property type="project" value="TreeGrafter"/>
</dbReference>
<dbReference type="GO" id="GO:0009228">
    <property type="term" value="P:thiamine biosynthetic process"/>
    <property type="evidence" value="ECO:0007669"/>
    <property type="project" value="UniProtKB-KW"/>
</dbReference>
<dbReference type="Gene3D" id="3.20.20.70">
    <property type="entry name" value="Aldolase class I"/>
    <property type="match status" value="1"/>
</dbReference>
<comment type="pathway">
    <text evidence="1">Cofactor biosynthesis; thiamine diphosphate biosynthesis.</text>
</comment>
<accession>A0A7H9CGM8</accession>
<organism evidence="4 5">
    <name type="scientific">Candidatus Campylobacter infans</name>
    <dbReference type="NCBI Taxonomy" id="2561898"/>
    <lineage>
        <taxon>Bacteria</taxon>
        <taxon>Pseudomonadati</taxon>
        <taxon>Campylobacterota</taxon>
        <taxon>Epsilonproteobacteria</taxon>
        <taxon>Campylobacterales</taxon>
        <taxon>Campylobacteraceae</taxon>
        <taxon>Campylobacter</taxon>
    </lineage>
</organism>
<protein>
    <submittedName>
        <fullName evidence="4">Thiamine phosphate synthase (TMP-TENI domain)</fullName>
    </submittedName>
</protein>
<dbReference type="PANTHER" id="PTHR20857:SF23">
    <property type="entry name" value="THIAMINE BIOSYNTHETIC BIFUNCTIONAL ENZYME"/>
    <property type="match status" value="1"/>
</dbReference>
<dbReference type="Pfam" id="PF02581">
    <property type="entry name" value="TMP-TENI"/>
    <property type="match status" value="1"/>
</dbReference>
<dbReference type="SUPFAM" id="SSF51391">
    <property type="entry name" value="Thiamin phosphate synthase"/>
    <property type="match status" value="1"/>
</dbReference>
<dbReference type="CDD" id="cd00564">
    <property type="entry name" value="TMP_TenI"/>
    <property type="match status" value="1"/>
</dbReference>
<dbReference type="InterPro" id="IPR036206">
    <property type="entry name" value="ThiamineP_synth_sf"/>
</dbReference>
<dbReference type="InterPro" id="IPR013785">
    <property type="entry name" value="Aldolase_TIM"/>
</dbReference>
<dbReference type="RefSeq" id="WP_179975794.1">
    <property type="nucleotide sequence ID" value="NZ_CP049075.1"/>
</dbReference>
<name>A0A7H9CGM8_9BACT</name>
<dbReference type="PANTHER" id="PTHR20857">
    <property type="entry name" value="THIAMINE-PHOSPHATE PYROPHOSPHORYLASE"/>
    <property type="match status" value="1"/>
</dbReference>
<keyword evidence="5" id="KW-1185">Reference proteome</keyword>
<evidence type="ECO:0000256" key="1">
    <source>
        <dbReference type="ARBA" id="ARBA00004948"/>
    </source>
</evidence>
<sequence>MIKYAITDPLYYQNLSYAFCHYPRLKDADFLLLRDKNAKDYFALACEFMKFKQVFKKTKFILQNDIKLAILLNADGLHFSSNNICAIKNAPQNMLKIASTHNDDEIILACESGADFITFSPIFECNKGAPKGIDALKKATKLASDYKVKTLGLGGVNNASKIARIKSTKCAGFAGISYFVSG</sequence>
<dbReference type="AlphaFoldDB" id="A0A7H9CGM8"/>
<dbReference type="KEGG" id="cinf:CINF_0739"/>
<evidence type="ECO:0000256" key="2">
    <source>
        <dbReference type="ARBA" id="ARBA00022977"/>
    </source>
</evidence>